<dbReference type="STRING" id="36849.OXPF_18050"/>
<organism evidence="1 2">
    <name type="scientific">Oxobacter pfennigii</name>
    <dbReference type="NCBI Taxonomy" id="36849"/>
    <lineage>
        <taxon>Bacteria</taxon>
        <taxon>Bacillati</taxon>
        <taxon>Bacillota</taxon>
        <taxon>Clostridia</taxon>
        <taxon>Eubacteriales</taxon>
        <taxon>Clostridiaceae</taxon>
        <taxon>Oxobacter</taxon>
    </lineage>
</organism>
<protein>
    <submittedName>
        <fullName evidence="1">Uncharacterized protein</fullName>
    </submittedName>
</protein>
<dbReference type="RefSeq" id="WP_278308371.1">
    <property type="nucleotide sequence ID" value="NZ_LKET01000029.1"/>
</dbReference>
<proteinExistence type="predicted"/>
<accession>A0A0P8W7S7</accession>
<dbReference type="EMBL" id="LKET01000029">
    <property type="protein sequence ID" value="KPU44719.1"/>
    <property type="molecule type" value="Genomic_DNA"/>
</dbReference>
<gene>
    <name evidence="1" type="ORF">OXPF_18050</name>
</gene>
<evidence type="ECO:0000313" key="2">
    <source>
        <dbReference type="Proteomes" id="UP000050326"/>
    </source>
</evidence>
<reference evidence="1 2" key="1">
    <citation type="submission" date="2015-09" db="EMBL/GenBank/DDBJ databases">
        <title>Genome sequence of Oxobacter pfennigii DSM 3222.</title>
        <authorList>
            <person name="Poehlein A."/>
            <person name="Bengelsdorf F.R."/>
            <person name="Schiel-Bengelsdorf B."/>
            <person name="Duerre P."/>
            <person name="Daniel R."/>
        </authorList>
    </citation>
    <scope>NUCLEOTIDE SEQUENCE [LARGE SCALE GENOMIC DNA]</scope>
    <source>
        <strain evidence="1 2">DSM 3222</strain>
    </source>
</reference>
<comment type="caution">
    <text evidence="1">The sequence shown here is derived from an EMBL/GenBank/DDBJ whole genome shotgun (WGS) entry which is preliminary data.</text>
</comment>
<evidence type="ECO:0000313" key="1">
    <source>
        <dbReference type="EMBL" id="KPU44719.1"/>
    </source>
</evidence>
<keyword evidence="2" id="KW-1185">Reference proteome</keyword>
<dbReference type="Proteomes" id="UP000050326">
    <property type="component" value="Unassembled WGS sequence"/>
</dbReference>
<name>A0A0P8W7S7_9CLOT</name>
<sequence length="41" mass="4831">MYKSLQEIVKRCRTRDDKAMEELILRVKPLILKTAGKNARN</sequence>
<dbReference type="AlphaFoldDB" id="A0A0P8W7S7"/>